<dbReference type="EMBL" id="JAENIK010000012">
    <property type="protein sequence ID" value="MBK1817127.1"/>
    <property type="molecule type" value="Genomic_DNA"/>
</dbReference>
<proteinExistence type="predicted"/>
<dbReference type="SUPFAM" id="SSF53756">
    <property type="entry name" value="UDP-Glycosyltransferase/glycogen phosphorylase"/>
    <property type="match status" value="1"/>
</dbReference>
<evidence type="ECO:0000313" key="3">
    <source>
        <dbReference type="Proteomes" id="UP000600139"/>
    </source>
</evidence>
<gene>
    <name evidence="2" type="ORF">JIN84_16020</name>
</gene>
<evidence type="ECO:0000313" key="2">
    <source>
        <dbReference type="EMBL" id="MBK1817127.1"/>
    </source>
</evidence>
<reference evidence="2" key="1">
    <citation type="submission" date="2021-01" db="EMBL/GenBank/DDBJ databases">
        <title>Modified the classification status of verrucomicrobia.</title>
        <authorList>
            <person name="Feng X."/>
        </authorList>
    </citation>
    <scope>NUCLEOTIDE SEQUENCE</scope>
    <source>
        <strain evidence="2">JCM 18052</strain>
    </source>
</reference>
<organism evidence="2 3">
    <name type="scientific">Luteolibacter yonseiensis</name>
    <dbReference type="NCBI Taxonomy" id="1144680"/>
    <lineage>
        <taxon>Bacteria</taxon>
        <taxon>Pseudomonadati</taxon>
        <taxon>Verrucomicrobiota</taxon>
        <taxon>Verrucomicrobiia</taxon>
        <taxon>Verrucomicrobiales</taxon>
        <taxon>Verrucomicrobiaceae</taxon>
        <taxon>Luteolibacter</taxon>
    </lineage>
</organism>
<dbReference type="AlphaFoldDB" id="A0A934R674"/>
<accession>A0A934R674</accession>
<dbReference type="Pfam" id="PF13692">
    <property type="entry name" value="Glyco_trans_1_4"/>
    <property type="match status" value="1"/>
</dbReference>
<comment type="caution">
    <text evidence="2">The sequence shown here is derived from an EMBL/GenBank/DDBJ whole genome shotgun (WGS) entry which is preliminary data.</text>
</comment>
<protein>
    <submittedName>
        <fullName evidence="2">Glycosyltransferase</fullName>
    </submittedName>
</protein>
<dbReference type="Gene3D" id="3.40.50.2000">
    <property type="entry name" value="Glycogen Phosphorylase B"/>
    <property type="match status" value="1"/>
</dbReference>
<sequence length="382" mass="41997">MTHLKKEGHDVFLLYFQIQSFSKPKNLDALYEAWPDRVAHVEVSGNLKGKGPAITPRYALYRKILGLGHKLPRSLRPSFYSLSDVIGGADRWVPRRAGGKLREVVEAFKPEAVVCEYAVLSAFLDEFDSGVIKIIDTHDKFTDRNSNIGRQGILPWLSFTKSQERKALLRADHVIAIQQEEAAYFRGLTAGRSAVHLVEQLSELPVVSDASDSPGVFGLIGSPNPFNLEGLAWFYESIWPKITNAVPGAKMVLAGSICGRVPAPSGVVEIGFVKDRVDFYNQCSFVVNPVRGGTGLKIKSVEALFHARPLVTTKHGASGLLDLYPDGIMACDDPGAFAEACILLLKDQEKVRSMSRMASESARRVGDKSSASLEECLQPRKR</sequence>
<keyword evidence="3" id="KW-1185">Reference proteome</keyword>
<evidence type="ECO:0000256" key="1">
    <source>
        <dbReference type="SAM" id="MobiDB-lite"/>
    </source>
</evidence>
<dbReference type="Proteomes" id="UP000600139">
    <property type="component" value="Unassembled WGS sequence"/>
</dbReference>
<name>A0A934R674_9BACT</name>
<feature type="region of interest" description="Disordered" evidence="1">
    <location>
        <begin position="355"/>
        <end position="382"/>
    </location>
</feature>
<dbReference type="RefSeq" id="WP_200352081.1">
    <property type="nucleotide sequence ID" value="NZ_BAABHZ010000001.1"/>
</dbReference>